<dbReference type="InterPro" id="IPR036187">
    <property type="entry name" value="DNA_mismatch_repair_MutS_sf"/>
</dbReference>
<dbReference type="InterPro" id="IPR007860">
    <property type="entry name" value="DNA_mmatch_repair_MutS_con_dom"/>
</dbReference>
<dbReference type="InterPro" id="IPR045076">
    <property type="entry name" value="MutS"/>
</dbReference>
<dbReference type="Pfam" id="PF05188">
    <property type="entry name" value="MutS_II"/>
    <property type="match status" value="1"/>
</dbReference>
<keyword evidence="5 9" id="KW-0067">ATP-binding</keyword>
<dbReference type="GO" id="GO:0140664">
    <property type="term" value="F:ATP-dependent DNA damage sensor activity"/>
    <property type="evidence" value="ECO:0007669"/>
    <property type="project" value="InterPro"/>
</dbReference>
<dbReference type="EMBL" id="UAUU01000002">
    <property type="protein sequence ID" value="SPZ84166.1"/>
    <property type="molecule type" value="Genomic_DNA"/>
</dbReference>
<dbReference type="GO" id="GO:0006298">
    <property type="term" value="P:mismatch repair"/>
    <property type="evidence" value="ECO:0007669"/>
    <property type="project" value="UniProtKB-UniRule"/>
</dbReference>
<evidence type="ECO:0000313" key="14">
    <source>
        <dbReference type="Proteomes" id="UP000251241"/>
    </source>
</evidence>
<dbReference type="GeneID" id="97178869"/>
<comment type="similarity">
    <text evidence="1 9 10">Belongs to the DNA mismatch repair MutS family.</text>
</comment>
<proteinExistence type="inferred from homology"/>
<dbReference type="AlphaFoldDB" id="A0A2X2IXZ6"/>
<keyword evidence="6 9" id="KW-0238">DNA-binding</keyword>
<evidence type="ECO:0000256" key="10">
    <source>
        <dbReference type="RuleBase" id="RU003756"/>
    </source>
</evidence>
<keyword evidence="4 9" id="KW-0227">DNA damage</keyword>
<dbReference type="InterPro" id="IPR036678">
    <property type="entry name" value="MutS_con_dom_sf"/>
</dbReference>
<comment type="function">
    <text evidence="8 9">This protein is involved in the repair of mismatches in DNA. It is possible that it carries out the mismatch recognition step. This protein has a weak ATPase activity.</text>
</comment>
<evidence type="ECO:0000256" key="4">
    <source>
        <dbReference type="ARBA" id="ARBA00022763"/>
    </source>
</evidence>
<protein>
    <recommendedName>
        <fullName evidence="2 9">DNA mismatch repair protein MutS</fullName>
    </recommendedName>
</protein>
<dbReference type="Gene3D" id="3.30.420.110">
    <property type="entry name" value="MutS, connector domain"/>
    <property type="match status" value="1"/>
</dbReference>
<dbReference type="FunFam" id="3.40.50.300:FF:000870">
    <property type="entry name" value="MutS protein homolog 4"/>
    <property type="match status" value="1"/>
</dbReference>
<dbReference type="GO" id="GO:0005524">
    <property type="term" value="F:ATP binding"/>
    <property type="evidence" value="ECO:0007669"/>
    <property type="project" value="UniProtKB-UniRule"/>
</dbReference>
<dbReference type="SUPFAM" id="SSF52540">
    <property type="entry name" value="P-loop containing nucleoside triphosphate hydrolases"/>
    <property type="match status" value="1"/>
</dbReference>
<dbReference type="HAMAP" id="MF_00096">
    <property type="entry name" value="MutS"/>
    <property type="match status" value="1"/>
</dbReference>
<dbReference type="InterPro" id="IPR005748">
    <property type="entry name" value="DNA_mismatch_repair_MutS"/>
</dbReference>
<dbReference type="SUPFAM" id="SSF48334">
    <property type="entry name" value="DNA repair protein MutS, domain III"/>
    <property type="match status" value="1"/>
</dbReference>
<dbReference type="Gene3D" id="3.40.1170.10">
    <property type="entry name" value="DNA repair protein MutS, domain I"/>
    <property type="match status" value="1"/>
</dbReference>
<evidence type="ECO:0000256" key="8">
    <source>
        <dbReference type="ARBA" id="ARBA00024647"/>
    </source>
</evidence>
<gene>
    <name evidence="13" type="primary">mutS_1</name>
    <name evidence="9" type="synonym">mutS</name>
    <name evidence="13" type="ORF">NCTC11343_00697</name>
</gene>
<dbReference type="Pfam" id="PF01624">
    <property type="entry name" value="MutS_I"/>
    <property type="match status" value="1"/>
</dbReference>
<feature type="coiled-coil region" evidence="11">
    <location>
        <begin position="499"/>
        <end position="526"/>
    </location>
</feature>
<dbReference type="SUPFAM" id="SSF55271">
    <property type="entry name" value="DNA repair protein MutS, domain I"/>
    <property type="match status" value="1"/>
</dbReference>
<dbReference type="PROSITE" id="PS00486">
    <property type="entry name" value="DNA_MISMATCH_REPAIR_2"/>
    <property type="match status" value="1"/>
</dbReference>
<dbReference type="Gene3D" id="3.40.50.300">
    <property type="entry name" value="P-loop containing nucleotide triphosphate hydrolases"/>
    <property type="match status" value="1"/>
</dbReference>
<dbReference type="NCBIfam" id="TIGR01070">
    <property type="entry name" value="mutS1"/>
    <property type="match status" value="1"/>
</dbReference>
<evidence type="ECO:0000256" key="6">
    <source>
        <dbReference type="ARBA" id="ARBA00023125"/>
    </source>
</evidence>
<dbReference type="PANTHER" id="PTHR11361:SF34">
    <property type="entry name" value="DNA MISMATCH REPAIR PROTEIN MSH1, MITOCHONDRIAL"/>
    <property type="match status" value="1"/>
</dbReference>
<dbReference type="InterPro" id="IPR007861">
    <property type="entry name" value="DNA_mismatch_repair_MutS_clamp"/>
</dbReference>
<feature type="binding site" evidence="9">
    <location>
        <begin position="617"/>
        <end position="624"/>
    </location>
    <ligand>
        <name>ATP</name>
        <dbReference type="ChEBI" id="CHEBI:30616"/>
    </ligand>
</feature>
<dbReference type="InterPro" id="IPR007695">
    <property type="entry name" value="DNA_mismatch_repair_MutS-lik_N"/>
</dbReference>
<dbReference type="GO" id="GO:0003684">
    <property type="term" value="F:damaged DNA binding"/>
    <property type="evidence" value="ECO:0007669"/>
    <property type="project" value="UniProtKB-UniRule"/>
</dbReference>
<dbReference type="Pfam" id="PF05190">
    <property type="entry name" value="MutS_IV"/>
    <property type="match status" value="1"/>
</dbReference>
<feature type="domain" description="DNA mismatch repair proteins mutS family" evidence="12">
    <location>
        <begin position="691"/>
        <end position="707"/>
    </location>
</feature>
<dbReference type="SMART" id="SM00534">
    <property type="entry name" value="MUTSac"/>
    <property type="match status" value="1"/>
</dbReference>
<keyword evidence="7 9" id="KW-0234">DNA repair</keyword>
<dbReference type="GO" id="GO:0005829">
    <property type="term" value="C:cytosol"/>
    <property type="evidence" value="ECO:0007669"/>
    <property type="project" value="TreeGrafter"/>
</dbReference>
<keyword evidence="3 9" id="KW-0547">Nucleotide-binding</keyword>
<sequence>MAKEKKVTPLMQQYNAIKIKYPGALLLFRVGDFYETFGEDAIKAAQILGIVLTKRGNGSESETALAGFPHHSLETYLPKLVRAGQRVAICDQLEDPKTTKTIVKRGVTELVTPGVSYNDNIVQQKSNNYLASIFIEKERIGISFLDISTGEFLVAQGSVTYIDKLLQGFKPTEVILSKKQSKDFVEQFGSHYYTYFLDEWPYTGDYATETLLKHFEVSSMKGFGVDRMPTGIVAAGVALHYLNETEHRNLQHISTLSRIEEDRFMWLDRFTIRNLELIGSLNENAVTLSDVLDHTSSPMGARLLKRWIVMPLKDKKSIQERLNVVDFFVADRNLRDELIGQIKQVGDLERLISKIGLQKANPREIVQLKRALYAIEKLKELTDRKDATALQTISEQLDACTVIRERIELQVQAEPPVAINKGSVIADGVDPELDRLRKIAFGGKDYLLEIQKREAELTGIPSLKIAFNNVFGYYLEVTNTHRDKVPTTWIRKQTLVNAERYITEELKEYEEQILGAEEKIQALENRLYAELLLSIAEYIKPIQLDAQLIAKLDVLLNFAVVAEKNYYVKPEISESKILDIKGGRHPVIERNLPIGEDYITNDTFLDPKTQQIIIITGPNMAGKSALLRQTGLIVLMAQIGCFVPAKEAKIGLVDKIFTRVGASDNLSSGESTFMVEMNETASIMNNLSDRSLILLDEIGRGTSTYDGISIAWAIAEFLHNHPAAKAKTLFATHYHELNELTTSLDRIKNYNVTVKEVNNKVIFLRKLVPGGSEHSFGIHVAKLAGMPQKLLNRANQILKRLEQERTGGEQIKDSMRKIQKQAYQLQMFSIDDPVLNKIRDMLNNLDVNSLTPVEALMKLDEIQRLLKN</sequence>
<dbReference type="RefSeq" id="WP_112374051.1">
    <property type="nucleotide sequence ID" value="NZ_CP069793.1"/>
</dbReference>
<dbReference type="InterPro" id="IPR027417">
    <property type="entry name" value="P-loop_NTPase"/>
</dbReference>
<evidence type="ECO:0000259" key="12">
    <source>
        <dbReference type="PROSITE" id="PS00486"/>
    </source>
</evidence>
<dbReference type="SUPFAM" id="SSF53150">
    <property type="entry name" value="DNA repair protein MutS, domain II"/>
    <property type="match status" value="1"/>
</dbReference>
<dbReference type="Proteomes" id="UP000251241">
    <property type="component" value="Unassembled WGS sequence"/>
</dbReference>
<dbReference type="InterPro" id="IPR000432">
    <property type="entry name" value="DNA_mismatch_repair_MutS_C"/>
</dbReference>
<dbReference type="CDD" id="cd03284">
    <property type="entry name" value="ABC_MutS1"/>
    <property type="match status" value="1"/>
</dbReference>
<dbReference type="PIRSF" id="PIRSF037677">
    <property type="entry name" value="DNA_mis_repair_Msh6"/>
    <property type="match status" value="1"/>
</dbReference>
<evidence type="ECO:0000256" key="2">
    <source>
        <dbReference type="ARBA" id="ARBA00021982"/>
    </source>
</evidence>
<dbReference type="Pfam" id="PF00488">
    <property type="entry name" value="MutS_V"/>
    <property type="match status" value="1"/>
</dbReference>
<reference evidence="13 14" key="1">
    <citation type="submission" date="2018-06" db="EMBL/GenBank/DDBJ databases">
        <authorList>
            <consortium name="Pathogen Informatics"/>
            <person name="Doyle S."/>
        </authorList>
    </citation>
    <scope>NUCLEOTIDE SEQUENCE [LARGE SCALE GENOMIC DNA]</scope>
    <source>
        <strain evidence="13 14">NCTC11343</strain>
    </source>
</reference>
<evidence type="ECO:0000256" key="5">
    <source>
        <dbReference type="ARBA" id="ARBA00022840"/>
    </source>
</evidence>
<evidence type="ECO:0000256" key="11">
    <source>
        <dbReference type="SAM" id="Coils"/>
    </source>
</evidence>
<evidence type="ECO:0000313" key="13">
    <source>
        <dbReference type="EMBL" id="SPZ84166.1"/>
    </source>
</evidence>
<dbReference type="GO" id="GO:0030983">
    <property type="term" value="F:mismatched DNA binding"/>
    <property type="evidence" value="ECO:0007669"/>
    <property type="project" value="InterPro"/>
</dbReference>
<dbReference type="PANTHER" id="PTHR11361">
    <property type="entry name" value="DNA MISMATCH REPAIR PROTEIN MUTS FAMILY MEMBER"/>
    <property type="match status" value="1"/>
</dbReference>
<dbReference type="InterPro" id="IPR016151">
    <property type="entry name" value="DNA_mismatch_repair_MutS_N"/>
</dbReference>
<evidence type="ECO:0000256" key="1">
    <source>
        <dbReference type="ARBA" id="ARBA00006271"/>
    </source>
</evidence>
<keyword evidence="11" id="KW-0175">Coiled coil</keyword>
<accession>A0A2X2IXZ6</accession>
<dbReference type="FunFam" id="3.40.1170.10:FF:000001">
    <property type="entry name" value="DNA mismatch repair protein MutS"/>
    <property type="match status" value="1"/>
</dbReference>
<dbReference type="InterPro" id="IPR007696">
    <property type="entry name" value="DNA_mismatch_repair_MutS_core"/>
</dbReference>
<evidence type="ECO:0000256" key="7">
    <source>
        <dbReference type="ARBA" id="ARBA00023204"/>
    </source>
</evidence>
<dbReference type="Pfam" id="PF05192">
    <property type="entry name" value="MutS_III"/>
    <property type="match status" value="1"/>
</dbReference>
<dbReference type="NCBIfam" id="NF003810">
    <property type="entry name" value="PRK05399.1"/>
    <property type="match status" value="1"/>
</dbReference>
<dbReference type="Gene3D" id="1.10.1420.10">
    <property type="match status" value="2"/>
</dbReference>
<evidence type="ECO:0000256" key="9">
    <source>
        <dbReference type="HAMAP-Rule" id="MF_00096"/>
    </source>
</evidence>
<name>A0A2X2IXZ6_SPHMU</name>
<organism evidence="13 14">
    <name type="scientific">Sphingobacterium multivorum</name>
    <dbReference type="NCBI Taxonomy" id="28454"/>
    <lineage>
        <taxon>Bacteria</taxon>
        <taxon>Pseudomonadati</taxon>
        <taxon>Bacteroidota</taxon>
        <taxon>Sphingobacteriia</taxon>
        <taxon>Sphingobacteriales</taxon>
        <taxon>Sphingobacteriaceae</taxon>
        <taxon>Sphingobacterium</taxon>
    </lineage>
</organism>
<dbReference type="SMART" id="SM00533">
    <property type="entry name" value="MUTSd"/>
    <property type="match status" value="1"/>
</dbReference>
<evidence type="ECO:0000256" key="3">
    <source>
        <dbReference type="ARBA" id="ARBA00022741"/>
    </source>
</evidence>
<dbReference type="InterPro" id="IPR017261">
    <property type="entry name" value="DNA_mismatch_repair_MutS/MSH"/>
</dbReference>